<protein>
    <submittedName>
        <fullName evidence="1">Uncharacterized protein</fullName>
    </submittedName>
</protein>
<proteinExistence type="predicted"/>
<reference evidence="1 2" key="1">
    <citation type="submission" date="2019-03" db="EMBL/GenBank/DDBJ databases">
        <title>First draft genome of Liparis tanakae, snailfish: a comprehensive survey of snailfish specific genes.</title>
        <authorList>
            <person name="Kim W."/>
            <person name="Song I."/>
            <person name="Jeong J.-H."/>
            <person name="Kim D."/>
            <person name="Kim S."/>
            <person name="Ryu S."/>
            <person name="Song J.Y."/>
            <person name="Lee S.K."/>
        </authorList>
    </citation>
    <scope>NUCLEOTIDE SEQUENCE [LARGE SCALE GENOMIC DNA]</scope>
    <source>
        <tissue evidence="1">Muscle</tissue>
    </source>
</reference>
<dbReference type="Proteomes" id="UP000314294">
    <property type="component" value="Unassembled WGS sequence"/>
</dbReference>
<organism evidence="1 2">
    <name type="scientific">Liparis tanakae</name>
    <name type="common">Tanaka's snailfish</name>
    <dbReference type="NCBI Taxonomy" id="230148"/>
    <lineage>
        <taxon>Eukaryota</taxon>
        <taxon>Metazoa</taxon>
        <taxon>Chordata</taxon>
        <taxon>Craniata</taxon>
        <taxon>Vertebrata</taxon>
        <taxon>Euteleostomi</taxon>
        <taxon>Actinopterygii</taxon>
        <taxon>Neopterygii</taxon>
        <taxon>Teleostei</taxon>
        <taxon>Neoteleostei</taxon>
        <taxon>Acanthomorphata</taxon>
        <taxon>Eupercaria</taxon>
        <taxon>Perciformes</taxon>
        <taxon>Cottioidei</taxon>
        <taxon>Cottales</taxon>
        <taxon>Liparidae</taxon>
        <taxon>Liparis</taxon>
    </lineage>
</organism>
<dbReference type="EMBL" id="SRLO01000177">
    <property type="protein sequence ID" value="TNN69286.1"/>
    <property type="molecule type" value="Genomic_DNA"/>
</dbReference>
<gene>
    <name evidence="1" type="ORF">EYF80_020437</name>
</gene>
<sequence>MSRLVQRHSIHGIHILSKHLSFNRRIVMGTENPLRIKSPIFTDLQSSFTRTAEHFHVSVNPRNHVARHVGRAVGQTHDVHGPQNAVPHVELAQLAHKGLRGVETASDDVLQGKAGDETKRVSCSHLLLAQDDYPSRFNWVPGGQVVPGAQTFAVLVSLPEAVSGRPGDADVVPASVTYRQRELGHLIVHLSEELALQPPKTLPQKLPQLWGQRSQSRDAAS</sequence>
<evidence type="ECO:0000313" key="2">
    <source>
        <dbReference type="Proteomes" id="UP000314294"/>
    </source>
</evidence>
<name>A0A4Z2HTW3_9TELE</name>
<dbReference type="AlphaFoldDB" id="A0A4Z2HTW3"/>
<comment type="caution">
    <text evidence="1">The sequence shown here is derived from an EMBL/GenBank/DDBJ whole genome shotgun (WGS) entry which is preliminary data.</text>
</comment>
<keyword evidence="2" id="KW-1185">Reference proteome</keyword>
<accession>A0A4Z2HTW3</accession>
<evidence type="ECO:0000313" key="1">
    <source>
        <dbReference type="EMBL" id="TNN69286.1"/>
    </source>
</evidence>